<feature type="chain" id="PRO_5031535461" description="Peptidase inhibitor family I36" evidence="1">
    <location>
        <begin position="27"/>
        <end position="129"/>
    </location>
</feature>
<feature type="signal peptide" evidence="1">
    <location>
        <begin position="1"/>
        <end position="26"/>
    </location>
</feature>
<evidence type="ECO:0000256" key="1">
    <source>
        <dbReference type="SAM" id="SignalP"/>
    </source>
</evidence>
<sequence>MRLKTLALALSTAGLLAAIPAAPASADGPWPDEEPWPPGNCQQGTFCAWPNWAPVNSGPTETPSLVTTGPWTGSAPTKTFYNYTTANVELEYHHAWQDDSTVITHCATPRGNIFYLQVIVTKVNWHGSC</sequence>
<comment type="caution">
    <text evidence="2">The sequence shown here is derived from an EMBL/GenBank/DDBJ whole genome shotgun (WGS) entry which is preliminary data.</text>
</comment>
<keyword evidence="3" id="KW-1185">Reference proteome</keyword>
<protein>
    <recommendedName>
        <fullName evidence="4">Peptidase inhibitor family I36</fullName>
    </recommendedName>
</protein>
<gene>
    <name evidence="2" type="ORF">HNR22_004246</name>
</gene>
<proteinExistence type="predicted"/>
<dbReference type="Proteomes" id="UP000523545">
    <property type="component" value="Unassembled WGS sequence"/>
</dbReference>
<accession>A0A7Z0BGU2</accession>
<evidence type="ECO:0008006" key="4">
    <source>
        <dbReference type="Google" id="ProtNLM"/>
    </source>
</evidence>
<reference evidence="2 3" key="1">
    <citation type="submission" date="2020-07" db="EMBL/GenBank/DDBJ databases">
        <title>Sequencing the genomes of 1000 actinobacteria strains.</title>
        <authorList>
            <person name="Klenk H.-P."/>
        </authorList>
    </citation>
    <scope>NUCLEOTIDE SEQUENCE [LARGE SCALE GENOMIC DNA]</scope>
    <source>
        <strain evidence="2 3">DSM 45876</strain>
    </source>
</reference>
<dbReference type="EMBL" id="JACCHK010000001">
    <property type="protein sequence ID" value="NYH44519.1"/>
    <property type="molecule type" value="Genomic_DNA"/>
</dbReference>
<evidence type="ECO:0000313" key="2">
    <source>
        <dbReference type="EMBL" id="NYH44519.1"/>
    </source>
</evidence>
<keyword evidence="1" id="KW-0732">Signal</keyword>
<name>A0A7Z0BGU2_9ACTN</name>
<evidence type="ECO:0000313" key="3">
    <source>
        <dbReference type="Proteomes" id="UP000523545"/>
    </source>
</evidence>
<dbReference type="AlphaFoldDB" id="A0A7Z0BGU2"/>
<organism evidence="2 3">
    <name type="scientific">Micromonospora jinlongensis</name>
    <dbReference type="NCBI Taxonomy" id="1287877"/>
    <lineage>
        <taxon>Bacteria</taxon>
        <taxon>Bacillati</taxon>
        <taxon>Actinomycetota</taxon>
        <taxon>Actinomycetes</taxon>
        <taxon>Micromonosporales</taxon>
        <taxon>Micromonosporaceae</taxon>
        <taxon>Micromonospora</taxon>
    </lineage>
</organism>
<dbReference type="RefSeq" id="WP_179781800.1">
    <property type="nucleotide sequence ID" value="NZ_JACCHK010000001.1"/>
</dbReference>